<accession>A0A9X1BPH0</accession>
<evidence type="ECO:0000313" key="3">
    <source>
        <dbReference type="Proteomes" id="UP000643207"/>
    </source>
</evidence>
<protein>
    <submittedName>
        <fullName evidence="2">Uncharacterized protein</fullName>
    </submittedName>
</protein>
<organism evidence="2 3">
    <name type="scientific">Aquariibacter lacus</name>
    <dbReference type="NCBI Taxonomy" id="2801332"/>
    <lineage>
        <taxon>Bacteria</taxon>
        <taxon>Pseudomonadati</taxon>
        <taxon>Pseudomonadota</taxon>
        <taxon>Betaproteobacteria</taxon>
        <taxon>Burkholderiales</taxon>
        <taxon>Sphaerotilaceae</taxon>
        <taxon>Aquariibacter</taxon>
    </lineage>
</organism>
<comment type="caution">
    <text evidence="2">The sequence shown here is derived from an EMBL/GenBank/DDBJ whole genome shotgun (WGS) entry which is preliminary data.</text>
</comment>
<feature type="transmembrane region" description="Helical" evidence="1">
    <location>
        <begin position="96"/>
        <end position="115"/>
    </location>
</feature>
<proteinExistence type="predicted"/>
<reference evidence="2 3" key="1">
    <citation type="submission" date="2021-01" db="EMBL/GenBank/DDBJ databases">
        <title>Piscinibacter sp. Jin2 Genome sequencing and assembly.</title>
        <authorList>
            <person name="Kim I."/>
        </authorList>
    </citation>
    <scope>NUCLEOTIDE SEQUENCE [LARGE SCALE GENOMIC DNA]</scope>
    <source>
        <strain evidence="2 3">Jin2</strain>
    </source>
</reference>
<evidence type="ECO:0000313" key="2">
    <source>
        <dbReference type="EMBL" id="MBL0718351.1"/>
    </source>
</evidence>
<dbReference type="Proteomes" id="UP000643207">
    <property type="component" value="Unassembled WGS sequence"/>
</dbReference>
<evidence type="ECO:0000256" key="1">
    <source>
        <dbReference type="SAM" id="Phobius"/>
    </source>
</evidence>
<keyword evidence="3" id="KW-1185">Reference proteome</keyword>
<gene>
    <name evidence="2" type="ORF">JI742_00465</name>
</gene>
<name>A0A9X1BPH0_9BURK</name>
<dbReference type="EMBL" id="JAERRA010000001">
    <property type="protein sequence ID" value="MBL0718351.1"/>
    <property type="molecule type" value="Genomic_DNA"/>
</dbReference>
<keyword evidence="1" id="KW-1133">Transmembrane helix</keyword>
<dbReference type="AlphaFoldDB" id="A0A9X1BPH0"/>
<sequence>MQAVPWGEVITRAPQVADGARKLWRAVARKPAAGEAPAGPAPVAHAADPPGQRLAALEASVDALQAQMLASSELIQALAEQNAQLIARVETLRRRLLGLGLLLGVGLLALLLPALRAGG</sequence>
<keyword evidence="1" id="KW-0472">Membrane</keyword>
<keyword evidence="1" id="KW-0812">Transmembrane</keyword>